<sequence>MTAPSGDPRVRRPQQHEGLLAELRTDALFPTFRDVLLFAAALGSHIGRRVPLTSASEPIRYETLREPAFADALVNMIAANEPPRDPEIMDHTRLAERIRIFEEYVNGGLEYLQEQINVRHQPADVVVIALTTEAFEHDGGAEAVSVDELLSGVNW</sequence>
<organism evidence="1 2">
    <name type="scientific">Actinocrinis puniceicyclus</name>
    <dbReference type="NCBI Taxonomy" id="977794"/>
    <lineage>
        <taxon>Bacteria</taxon>
        <taxon>Bacillati</taxon>
        <taxon>Actinomycetota</taxon>
        <taxon>Actinomycetes</taxon>
        <taxon>Catenulisporales</taxon>
        <taxon>Actinospicaceae</taxon>
        <taxon>Actinocrinis</taxon>
    </lineage>
</organism>
<dbReference type="EMBL" id="JAGSXH010000164">
    <property type="protein sequence ID" value="MBS2966562.1"/>
    <property type="molecule type" value="Genomic_DNA"/>
</dbReference>
<name>A0A8J8BDS9_9ACTN</name>
<dbReference type="AlphaFoldDB" id="A0A8J8BDS9"/>
<comment type="caution">
    <text evidence="1">The sequence shown here is derived from an EMBL/GenBank/DDBJ whole genome shotgun (WGS) entry which is preliminary data.</text>
</comment>
<dbReference type="InterPro" id="IPR023983">
    <property type="entry name" value="DNA_S_mod_dnd_assoc_4"/>
</dbReference>
<accession>A0A8J8BDS9</accession>
<keyword evidence="2" id="KW-1185">Reference proteome</keyword>
<protein>
    <submittedName>
        <fullName evidence="1">DNA phosphorothioation-associated protein 4</fullName>
    </submittedName>
</protein>
<evidence type="ECO:0000313" key="2">
    <source>
        <dbReference type="Proteomes" id="UP000677913"/>
    </source>
</evidence>
<evidence type="ECO:0000313" key="1">
    <source>
        <dbReference type="EMBL" id="MBS2966562.1"/>
    </source>
</evidence>
<dbReference type="NCBIfam" id="TIGR04062">
    <property type="entry name" value="dnd_assoc_4"/>
    <property type="match status" value="1"/>
</dbReference>
<gene>
    <name evidence="1" type="ORF">KGA66_26220</name>
</gene>
<dbReference type="RefSeq" id="WP_211471759.1">
    <property type="nucleotide sequence ID" value="NZ_JAGSXH010000164.1"/>
</dbReference>
<proteinExistence type="predicted"/>
<dbReference type="Proteomes" id="UP000677913">
    <property type="component" value="Unassembled WGS sequence"/>
</dbReference>
<reference evidence="1" key="1">
    <citation type="submission" date="2021-04" db="EMBL/GenBank/DDBJ databases">
        <title>Genome based classification of Actinospica acidithermotolerans sp. nov., an actinobacterium isolated from an Indonesian hot spring.</title>
        <authorList>
            <person name="Kusuma A.B."/>
            <person name="Putra K.E."/>
            <person name="Nafisah S."/>
            <person name="Loh J."/>
            <person name="Nouioui I."/>
            <person name="Goodfellow M."/>
        </authorList>
    </citation>
    <scope>NUCLEOTIDE SEQUENCE</scope>
    <source>
        <strain evidence="1">DSM 45618</strain>
    </source>
</reference>